<proteinExistence type="predicted"/>
<dbReference type="EMBL" id="GBXM01000749">
    <property type="protein sequence ID" value="JAI07829.1"/>
    <property type="molecule type" value="Transcribed_RNA"/>
</dbReference>
<dbReference type="AlphaFoldDB" id="A0A0E9Y1I3"/>
<organism evidence="1">
    <name type="scientific">Anguilla anguilla</name>
    <name type="common">European freshwater eel</name>
    <name type="synonym">Muraena anguilla</name>
    <dbReference type="NCBI Taxonomy" id="7936"/>
    <lineage>
        <taxon>Eukaryota</taxon>
        <taxon>Metazoa</taxon>
        <taxon>Chordata</taxon>
        <taxon>Craniata</taxon>
        <taxon>Vertebrata</taxon>
        <taxon>Euteleostomi</taxon>
        <taxon>Actinopterygii</taxon>
        <taxon>Neopterygii</taxon>
        <taxon>Teleostei</taxon>
        <taxon>Anguilliformes</taxon>
        <taxon>Anguillidae</taxon>
        <taxon>Anguilla</taxon>
    </lineage>
</organism>
<reference evidence="1" key="2">
    <citation type="journal article" date="2015" name="Fish Shellfish Immunol.">
        <title>Early steps in the European eel (Anguilla anguilla)-Vibrio vulnificus interaction in the gills: Role of the RtxA13 toxin.</title>
        <authorList>
            <person name="Callol A."/>
            <person name="Pajuelo D."/>
            <person name="Ebbesson L."/>
            <person name="Teles M."/>
            <person name="MacKenzie S."/>
            <person name="Amaro C."/>
        </authorList>
    </citation>
    <scope>NUCLEOTIDE SEQUENCE</scope>
</reference>
<accession>A0A0E9Y1I3</accession>
<sequence length="33" mass="3827">MFLWVYCFSHPPSQCFRSPGHLSPQCRLCVCVP</sequence>
<name>A0A0E9Y1I3_ANGAN</name>
<evidence type="ECO:0000313" key="1">
    <source>
        <dbReference type="EMBL" id="JAI07829.1"/>
    </source>
</evidence>
<protein>
    <submittedName>
        <fullName evidence="1">Uncharacterized protein</fullName>
    </submittedName>
</protein>
<reference evidence="1" key="1">
    <citation type="submission" date="2014-11" db="EMBL/GenBank/DDBJ databases">
        <authorList>
            <person name="Amaro Gonzalez C."/>
        </authorList>
    </citation>
    <scope>NUCLEOTIDE SEQUENCE</scope>
</reference>